<comment type="similarity">
    <text evidence="1">Belongs to the virb1 family.</text>
</comment>
<dbReference type="Gene3D" id="1.10.530.10">
    <property type="match status" value="1"/>
</dbReference>
<evidence type="ECO:0000313" key="4">
    <source>
        <dbReference type="EMBL" id="CAK09417.1"/>
    </source>
</evidence>
<proteinExistence type="inferred from homology"/>
<dbReference type="KEGG" id="rle:RL3927"/>
<dbReference type="EMBL" id="AM236080">
    <property type="protein sequence ID" value="CAK09417.1"/>
    <property type="molecule type" value="Genomic_DNA"/>
</dbReference>
<dbReference type="Pfam" id="PF01464">
    <property type="entry name" value="SLT"/>
    <property type="match status" value="1"/>
</dbReference>
<dbReference type="EnsemblBacteria" id="CAK09417">
    <property type="protein sequence ID" value="CAK09417"/>
    <property type="gene ID" value="RL3927"/>
</dbReference>
<sequence length="752" mass="77348">MAQALMGGLAIRKQGEAEQAGMAEGMAALTGQHTPPEKPAGFLSSIFGGNKAGDPGATGSSMPKVDAGGNIPVATAPDDVRNLIAANVPPEMQGYATNLIGKESSFNPNAVSPTGATGLAQFTRGTGSQYGLVSDRGDMRKDPVANLKALVALTNDNRAGLTNALGRAPSDGELALAHQQGLQGAINLLSGKSVPGNNLAVNNVDPSMDPRTAANKIMAFYGGSGGQQAAGMPSAQPIQPPPVNPPAPPPQPGYVDPMIAPNAAPPMPQQTAAPGEVASLDPSIGIPMPGAAGQMRASDPAQPMPPQGAPQAALSPLPSSTVGPTPNVAGVPPVGQQIPSEFQNSPQLMNADPNSGIMPVLLGGSPASPEQVAQAQQSGQARLAQALGSASPQQAANPMANPRAQALVKVLSNPNVPTPMKAMAAQSLQTLMKPPEYGFQTLPDGTVLRSDPRTGTVQPIYQSTPKPTEVNGRLVGADGKVIADFSNGQWERMSDGTLYNKSTGEIRQAPGGAGGEKFYGSTVPYYDRDGNLRYRQLGDKGGGKDLDFGPGATAAPTTRTVDTGTELITLGPGGQEVKRTTKENYEASKDAAQGSTEGKAAGEAVSSLPADLMQADQTIKNINELLTSKGLNSIVGSVDQFRPSWTMGADGRDALTRLKQLQGGAFLQAYGLLKGGGQITEVEGGKAQDAMARMDRSLDEPHFRAALKDFRDAVEQGVAKMKQRAKVAAPSTPADPAVVPTDVPGVTIRRRQ</sequence>
<feature type="compositionally biased region" description="Pro residues" evidence="2">
    <location>
        <begin position="238"/>
        <end position="252"/>
    </location>
</feature>
<gene>
    <name evidence="4" type="ordered locus">RL3927</name>
</gene>
<protein>
    <recommendedName>
        <fullName evidence="3">Transglycosylase SLT domain-containing protein</fullName>
    </recommendedName>
</protein>
<feature type="region of interest" description="Disordered" evidence="2">
    <location>
        <begin position="727"/>
        <end position="752"/>
    </location>
</feature>
<dbReference type="InterPro" id="IPR008258">
    <property type="entry name" value="Transglycosylase_SLT_dom_1"/>
</dbReference>
<dbReference type="eggNOG" id="COG0741">
    <property type="taxonomic scope" value="Bacteria"/>
</dbReference>
<feature type="compositionally biased region" description="Polar residues" evidence="2">
    <location>
        <begin position="371"/>
        <end position="380"/>
    </location>
</feature>
<name>Q1MCB4_RHIJ3</name>
<feature type="compositionally biased region" description="Low complexity" evidence="2">
    <location>
        <begin position="732"/>
        <end position="752"/>
    </location>
</feature>
<evidence type="ECO:0000313" key="5">
    <source>
        <dbReference type="Proteomes" id="UP000006575"/>
    </source>
</evidence>
<dbReference type="AlphaFoldDB" id="Q1MCB4"/>
<feature type="region of interest" description="Disordered" evidence="2">
    <location>
        <begin position="584"/>
        <end position="603"/>
    </location>
</feature>
<accession>Q1MCB4</accession>
<dbReference type="HOGENOM" id="CLU_348465_0_0_5"/>
<feature type="compositionally biased region" description="Polar residues" evidence="2">
    <location>
        <begin position="337"/>
        <end position="348"/>
    </location>
</feature>
<evidence type="ECO:0000256" key="1">
    <source>
        <dbReference type="ARBA" id="ARBA00009387"/>
    </source>
</evidence>
<evidence type="ECO:0000256" key="2">
    <source>
        <dbReference type="SAM" id="MobiDB-lite"/>
    </source>
</evidence>
<feature type="region of interest" description="Disordered" evidence="2">
    <location>
        <begin position="225"/>
        <end position="380"/>
    </location>
</feature>
<dbReference type="InterPro" id="IPR023346">
    <property type="entry name" value="Lysozyme-like_dom_sf"/>
</dbReference>
<feature type="domain" description="Transglycosylase SLT" evidence="3">
    <location>
        <begin position="95"/>
        <end position="156"/>
    </location>
</feature>
<evidence type="ECO:0000259" key="3">
    <source>
        <dbReference type="Pfam" id="PF01464"/>
    </source>
</evidence>
<dbReference type="Proteomes" id="UP000006575">
    <property type="component" value="Chromosome"/>
</dbReference>
<organism evidence="4 5">
    <name type="scientific">Rhizobium johnstonii (strain DSM 114642 / LMG 32736 / 3841)</name>
    <name type="common">Rhizobium leguminosarum bv. viciae</name>
    <dbReference type="NCBI Taxonomy" id="216596"/>
    <lineage>
        <taxon>Bacteria</taxon>
        <taxon>Pseudomonadati</taxon>
        <taxon>Pseudomonadota</taxon>
        <taxon>Alphaproteobacteria</taxon>
        <taxon>Hyphomicrobiales</taxon>
        <taxon>Rhizobiaceae</taxon>
        <taxon>Rhizobium/Agrobacterium group</taxon>
        <taxon>Rhizobium</taxon>
        <taxon>Rhizobium johnstonii</taxon>
    </lineage>
</organism>
<dbReference type="SUPFAM" id="SSF53955">
    <property type="entry name" value="Lysozyme-like"/>
    <property type="match status" value="1"/>
</dbReference>
<reference evidence="4 5" key="1">
    <citation type="journal article" date="2006" name="Genome Biol.">
        <title>The genome of Rhizobium leguminosarum has recognizable core and accessory components.</title>
        <authorList>
            <person name="Young J.W."/>
            <person name="Crossman L.C."/>
            <person name="Johnston A.W.B."/>
            <person name="Thomson N.R."/>
            <person name="Ghazoui Z.F."/>
            <person name="Hull K.H."/>
            <person name="Wexler M."/>
            <person name="Curson A.R.J."/>
            <person name="Todd J.D."/>
            <person name="Poole P.S."/>
            <person name="Mauchline T.H."/>
            <person name="East A.K."/>
            <person name="Quail M.A."/>
            <person name="Churcher C."/>
            <person name="Arrowsmith C."/>
            <person name="Cherevach A."/>
            <person name="Chillingworth T."/>
            <person name="Clarke K."/>
            <person name="Cronin A."/>
            <person name="Davis P."/>
            <person name="Fraser A."/>
            <person name="Hance Z."/>
            <person name="Hauser H."/>
            <person name="Jagels K."/>
            <person name="Moule S."/>
            <person name="Mungall K."/>
            <person name="Norbertczak H."/>
            <person name="Rabbinowitsch E."/>
            <person name="Sanders M."/>
            <person name="Simmonds M."/>
            <person name="Whitehead S."/>
            <person name="Parkhill J."/>
        </authorList>
    </citation>
    <scope>NUCLEOTIDE SEQUENCE [LARGE SCALE GENOMIC DNA]</scope>
    <source>
        <strain evidence="5">DSM 114642 / LMG 32736 / 3841</strain>
    </source>
</reference>
<keyword evidence="5" id="KW-1185">Reference proteome</keyword>